<feature type="transmembrane region" description="Helical" evidence="1">
    <location>
        <begin position="136"/>
        <end position="156"/>
    </location>
</feature>
<accession>A0A923IZD2</accession>
<keyword evidence="3" id="KW-1185">Reference proteome</keyword>
<dbReference type="InterPro" id="IPR010640">
    <property type="entry name" value="Low_temperature_requirement_A"/>
</dbReference>
<reference evidence="2" key="1">
    <citation type="submission" date="2020-08" db="EMBL/GenBank/DDBJ databases">
        <title>Sequencing the genomes of 1000 actinobacteria strains.</title>
        <authorList>
            <person name="Klenk H.-P."/>
        </authorList>
    </citation>
    <scope>NUCLEOTIDE SEQUENCE</scope>
    <source>
        <strain evidence="2">DSM 10695</strain>
    </source>
</reference>
<dbReference type="EMBL" id="JACHMK010000001">
    <property type="protein sequence ID" value="MBB6335226.1"/>
    <property type="molecule type" value="Genomic_DNA"/>
</dbReference>
<evidence type="ECO:0000256" key="1">
    <source>
        <dbReference type="SAM" id="Phobius"/>
    </source>
</evidence>
<feature type="transmembrane region" description="Helical" evidence="1">
    <location>
        <begin position="68"/>
        <end position="88"/>
    </location>
</feature>
<sequence length="189" mass="19918">MFLLICLGEAIVRTGTGLAQSPQGPGHVVAALATMGAVICVWLIFFGRTQGRVDAWFDRHGPSEELHLGELATFGQQALVIAFVAYAVGTQAAVADPEAVLGRANVTLLFGGMLVCIIAFAIYLARLTGRRGWTPLIACVGLLVLAGALADLFAWTGMEAPLVLSAVMAFTAAWYMRVAPAKLACIEAR</sequence>
<feature type="transmembrane region" description="Helical" evidence="1">
    <location>
        <begin position="29"/>
        <end position="47"/>
    </location>
</feature>
<dbReference type="Pfam" id="PF06772">
    <property type="entry name" value="LtrA"/>
    <property type="match status" value="1"/>
</dbReference>
<evidence type="ECO:0000313" key="3">
    <source>
        <dbReference type="Proteomes" id="UP000617426"/>
    </source>
</evidence>
<keyword evidence="1" id="KW-0472">Membrane</keyword>
<feature type="transmembrane region" description="Helical" evidence="1">
    <location>
        <begin position="162"/>
        <end position="179"/>
    </location>
</feature>
<protein>
    <submittedName>
        <fullName evidence="2">Low temperature requirement protein LtrA</fullName>
    </submittedName>
</protein>
<comment type="caution">
    <text evidence="2">The sequence shown here is derived from an EMBL/GenBank/DDBJ whole genome shotgun (WGS) entry which is preliminary data.</text>
</comment>
<name>A0A923IZD2_9ACTO</name>
<dbReference type="Proteomes" id="UP000617426">
    <property type="component" value="Unassembled WGS sequence"/>
</dbReference>
<keyword evidence="1" id="KW-0812">Transmembrane</keyword>
<organism evidence="2 3">
    <name type="scientific">Schaalia hyovaginalis</name>
    <dbReference type="NCBI Taxonomy" id="29316"/>
    <lineage>
        <taxon>Bacteria</taxon>
        <taxon>Bacillati</taxon>
        <taxon>Actinomycetota</taxon>
        <taxon>Actinomycetes</taxon>
        <taxon>Actinomycetales</taxon>
        <taxon>Actinomycetaceae</taxon>
        <taxon>Schaalia</taxon>
    </lineage>
</organism>
<dbReference type="AlphaFoldDB" id="A0A923IZD2"/>
<keyword evidence="1" id="KW-1133">Transmembrane helix</keyword>
<gene>
    <name evidence="2" type="ORF">HD592_001791</name>
</gene>
<feature type="transmembrane region" description="Helical" evidence="1">
    <location>
        <begin position="100"/>
        <end position="124"/>
    </location>
</feature>
<evidence type="ECO:0000313" key="2">
    <source>
        <dbReference type="EMBL" id="MBB6335226.1"/>
    </source>
</evidence>
<proteinExistence type="predicted"/>